<sequence>MDFHRSGSYVHGNDQVARIDPPFGFMSIEDWKSQYALTSTIRGITGFMLDGLGSLIMGLRYWMNIESWLGFESEAHLSLPQGIIPTPGYVPDHIASERAVCDIFRWAATEIEVTGANIYTHPWVDALLDLDMDDDDETDSGSDGGLSSSDWLL</sequence>
<accession>A0A2S4L517</accession>
<protein>
    <submittedName>
        <fullName evidence="1">Uncharacterized protein</fullName>
    </submittedName>
</protein>
<name>A0A2S4L517_9HYPO</name>
<keyword evidence="2" id="KW-1185">Reference proteome</keyword>
<dbReference type="AlphaFoldDB" id="A0A2S4L517"/>
<dbReference type="EMBL" id="PKSG01000236">
    <property type="protein sequence ID" value="POR37543.1"/>
    <property type="molecule type" value="Genomic_DNA"/>
</dbReference>
<comment type="caution">
    <text evidence="1">The sequence shown here is derived from an EMBL/GenBank/DDBJ whole genome shotgun (WGS) entry which is preliminary data.</text>
</comment>
<evidence type="ECO:0000313" key="1">
    <source>
        <dbReference type="EMBL" id="POR37543.1"/>
    </source>
</evidence>
<evidence type="ECO:0000313" key="2">
    <source>
        <dbReference type="Proteomes" id="UP000237481"/>
    </source>
</evidence>
<proteinExistence type="predicted"/>
<gene>
    <name evidence="1" type="ORF">TPAR_02263</name>
</gene>
<dbReference type="Proteomes" id="UP000237481">
    <property type="component" value="Unassembled WGS sequence"/>
</dbReference>
<reference evidence="1 2" key="1">
    <citation type="submission" date="2018-01" db="EMBL/GenBank/DDBJ databases">
        <title>Harnessing the power of phylogenomics to disentangle the directionality and signatures of interkingdom host jumping in the parasitic fungal genus Tolypocladium.</title>
        <authorList>
            <person name="Quandt C.A."/>
            <person name="Patterson W."/>
            <person name="Spatafora J.W."/>
        </authorList>
    </citation>
    <scope>NUCLEOTIDE SEQUENCE [LARGE SCALE GENOMIC DNA]</scope>
    <source>
        <strain evidence="1 2">NRBC 100945</strain>
    </source>
</reference>
<organism evidence="1 2">
    <name type="scientific">Tolypocladium paradoxum</name>
    <dbReference type="NCBI Taxonomy" id="94208"/>
    <lineage>
        <taxon>Eukaryota</taxon>
        <taxon>Fungi</taxon>
        <taxon>Dikarya</taxon>
        <taxon>Ascomycota</taxon>
        <taxon>Pezizomycotina</taxon>
        <taxon>Sordariomycetes</taxon>
        <taxon>Hypocreomycetidae</taxon>
        <taxon>Hypocreales</taxon>
        <taxon>Ophiocordycipitaceae</taxon>
        <taxon>Tolypocladium</taxon>
    </lineage>
</organism>